<dbReference type="Pfam" id="PF03992">
    <property type="entry name" value="ABM"/>
    <property type="match status" value="1"/>
</dbReference>
<evidence type="ECO:0000256" key="1">
    <source>
        <dbReference type="SAM" id="MobiDB-lite"/>
    </source>
</evidence>
<accession>A0A6J4PDV7</accession>
<feature type="compositionally biased region" description="Gly residues" evidence="1">
    <location>
        <begin position="133"/>
        <end position="146"/>
    </location>
</feature>
<feature type="domain" description="ABM" evidence="2">
    <location>
        <begin position="1"/>
        <end position="64"/>
    </location>
</feature>
<dbReference type="AlphaFoldDB" id="A0A6J4PDV7"/>
<evidence type="ECO:0000259" key="2">
    <source>
        <dbReference type="Pfam" id="PF03992"/>
    </source>
</evidence>
<sequence>MYARVNTIEGSPDRMDDATRHIQEQTMPQLRQMEGFKGFVALGDRQSGKVLGVAFWESEEALRATEEALSSVRSGAAEAAGGTLTGVERYEVLFNEAPSAGPLGAVTSTVGGVTDTVSGATQPVSGATDTVGGTAGNLLGGGEKKG</sequence>
<protein>
    <recommendedName>
        <fullName evidence="2">ABM domain-containing protein</fullName>
    </recommendedName>
</protein>
<proteinExistence type="predicted"/>
<dbReference type="InterPro" id="IPR007138">
    <property type="entry name" value="ABM_dom"/>
</dbReference>
<dbReference type="EMBL" id="CADCUW010000263">
    <property type="protein sequence ID" value="CAA9413536.1"/>
    <property type="molecule type" value="Genomic_DNA"/>
</dbReference>
<organism evidence="3">
    <name type="scientific">uncultured Rubrobacteraceae bacterium</name>
    <dbReference type="NCBI Taxonomy" id="349277"/>
    <lineage>
        <taxon>Bacteria</taxon>
        <taxon>Bacillati</taxon>
        <taxon>Actinomycetota</taxon>
        <taxon>Rubrobacteria</taxon>
        <taxon>Rubrobacterales</taxon>
        <taxon>Rubrobacteraceae</taxon>
        <taxon>environmental samples</taxon>
    </lineage>
</organism>
<reference evidence="3" key="1">
    <citation type="submission" date="2020-02" db="EMBL/GenBank/DDBJ databases">
        <authorList>
            <person name="Meier V. D."/>
        </authorList>
    </citation>
    <scope>NUCLEOTIDE SEQUENCE</scope>
    <source>
        <strain evidence="3">AVDCRST_MAG01</strain>
    </source>
</reference>
<name>A0A6J4PDV7_9ACTN</name>
<evidence type="ECO:0000313" key="3">
    <source>
        <dbReference type="EMBL" id="CAA9413536.1"/>
    </source>
</evidence>
<gene>
    <name evidence="3" type="ORF">AVDCRST_MAG01-01-1769</name>
</gene>
<dbReference type="SUPFAM" id="SSF54909">
    <property type="entry name" value="Dimeric alpha+beta barrel"/>
    <property type="match status" value="1"/>
</dbReference>
<feature type="region of interest" description="Disordered" evidence="1">
    <location>
        <begin position="120"/>
        <end position="146"/>
    </location>
</feature>
<dbReference type="Gene3D" id="3.30.70.100">
    <property type="match status" value="1"/>
</dbReference>
<dbReference type="InterPro" id="IPR011008">
    <property type="entry name" value="Dimeric_a/b-barrel"/>
</dbReference>